<evidence type="ECO:0000313" key="5">
    <source>
        <dbReference type="Proteomes" id="UP001642409"/>
    </source>
</evidence>
<accession>A0AA86QLR3</accession>
<sequence>MEKWNMQEINMLKNTFNQFPRPLTYESKSAENYQNMQWAYICKFKSQIRETRFYQPSTFPDKFENFTHLFHLKYLTLCIYNDSRRTLHFSPLAHMYALNIHHD</sequence>
<proteinExistence type="predicted"/>
<reference evidence="3 5" key="2">
    <citation type="submission" date="2024-07" db="EMBL/GenBank/DDBJ databases">
        <authorList>
            <person name="Akdeniz Z."/>
        </authorList>
    </citation>
    <scope>NUCLEOTIDE SEQUENCE [LARGE SCALE GENOMIC DNA]</scope>
</reference>
<dbReference type="EMBL" id="CATOUU010000366">
    <property type="protein sequence ID" value="CAI9926189.1"/>
    <property type="molecule type" value="Genomic_DNA"/>
</dbReference>
<protein>
    <submittedName>
        <fullName evidence="3">Hypothetical_protein</fullName>
    </submittedName>
</protein>
<comment type="caution">
    <text evidence="2">The sequence shown here is derived from an EMBL/GenBank/DDBJ whole genome shotgun (WGS) entry which is preliminary data.</text>
</comment>
<organism evidence="2">
    <name type="scientific">Hexamita inflata</name>
    <dbReference type="NCBI Taxonomy" id="28002"/>
    <lineage>
        <taxon>Eukaryota</taxon>
        <taxon>Metamonada</taxon>
        <taxon>Diplomonadida</taxon>
        <taxon>Hexamitidae</taxon>
        <taxon>Hexamitinae</taxon>
        <taxon>Hexamita</taxon>
    </lineage>
</organism>
<evidence type="ECO:0000313" key="4">
    <source>
        <dbReference type="EMBL" id="CAL6109653.1"/>
    </source>
</evidence>
<keyword evidence="5" id="KW-1185">Reference proteome</keyword>
<dbReference type="EMBL" id="CATOUU010000909">
    <property type="protein sequence ID" value="CAI9958852.1"/>
    <property type="molecule type" value="Genomic_DNA"/>
</dbReference>
<evidence type="ECO:0000313" key="3">
    <source>
        <dbReference type="EMBL" id="CAL6016643.1"/>
    </source>
</evidence>
<dbReference type="AlphaFoldDB" id="A0AA86QLR3"/>
<dbReference type="EMBL" id="CAXDID020000673">
    <property type="protein sequence ID" value="CAL6109653.1"/>
    <property type="molecule type" value="Genomic_DNA"/>
</dbReference>
<name>A0AA86QLR3_9EUKA</name>
<reference evidence="2" key="1">
    <citation type="submission" date="2023-06" db="EMBL/GenBank/DDBJ databases">
        <authorList>
            <person name="Kurt Z."/>
        </authorList>
    </citation>
    <scope>NUCLEOTIDE SEQUENCE</scope>
</reference>
<dbReference type="Proteomes" id="UP001642409">
    <property type="component" value="Unassembled WGS sequence"/>
</dbReference>
<evidence type="ECO:0000313" key="2">
    <source>
        <dbReference type="EMBL" id="CAI9958852.1"/>
    </source>
</evidence>
<dbReference type="EMBL" id="CAXDID020000076">
    <property type="protein sequence ID" value="CAL6016643.1"/>
    <property type="molecule type" value="Genomic_DNA"/>
</dbReference>
<gene>
    <name evidence="1" type="ORF">HINF_LOCUS13834</name>
    <name evidence="3" type="ORF">HINF_LOCUS25610</name>
    <name evidence="2" type="ORF">HINF_LOCUS46497</name>
    <name evidence="4" type="ORF">HINF_LOCUS75547</name>
</gene>
<evidence type="ECO:0000313" key="1">
    <source>
        <dbReference type="EMBL" id="CAI9926189.1"/>
    </source>
</evidence>